<feature type="domain" description="Nucleotidyl transferase" evidence="10">
    <location>
        <begin position="4"/>
        <end position="290"/>
    </location>
</feature>
<dbReference type="Gene3D" id="3.90.550.10">
    <property type="entry name" value="Spore Coat Polysaccharide Biosynthesis Protein SpsA, Chain A"/>
    <property type="match status" value="1"/>
</dbReference>
<dbReference type="Gene3D" id="2.60.120.10">
    <property type="entry name" value="Jelly Rolls"/>
    <property type="match status" value="1"/>
</dbReference>
<evidence type="ECO:0000256" key="4">
    <source>
        <dbReference type="ARBA" id="ARBA00022679"/>
    </source>
</evidence>
<dbReference type="InterPro" id="IPR005835">
    <property type="entry name" value="NTP_transferase_dom"/>
</dbReference>
<dbReference type="InterPro" id="IPR001538">
    <property type="entry name" value="Man6P_isomerase-2_C"/>
</dbReference>
<dbReference type="NCBIfam" id="TIGR01479">
    <property type="entry name" value="GMP_PMI"/>
    <property type="match status" value="1"/>
</dbReference>
<organism evidence="13 14">
    <name type="scientific">Novilysobacter erysipheiresistens</name>
    <dbReference type="NCBI Taxonomy" id="1749332"/>
    <lineage>
        <taxon>Bacteria</taxon>
        <taxon>Pseudomonadati</taxon>
        <taxon>Pseudomonadota</taxon>
        <taxon>Gammaproteobacteria</taxon>
        <taxon>Lysobacterales</taxon>
        <taxon>Lysobacteraceae</taxon>
        <taxon>Novilysobacter</taxon>
    </lineage>
</organism>
<dbReference type="InterPro" id="IPR029044">
    <property type="entry name" value="Nucleotide-diphossugar_trans"/>
</dbReference>
<dbReference type="InterPro" id="IPR049577">
    <property type="entry name" value="GMPP_N"/>
</dbReference>
<dbReference type="Pfam" id="PF00483">
    <property type="entry name" value="NTP_transferase"/>
    <property type="match status" value="1"/>
</dbReference>
<dbReference type="InterPro" id="IPR014710">
    <property type="entry name" value="RmlC-like_jellyroll"/>
</dbReference>
<keyword evidence="13" id="KW-0413">Isomerase</keyword>
<comment type="pathway">
    <text evidence="1">Nucleotide-sugar biosynthesis; GDP-alpha-D-mannose biosynthesis; GDP-alpha-D-mannose from alpha-D-mannose 1-phosphate (GTP route): step 1/1.</text>
</comment>
<dbReference type="InterPro" id="IPR011051">
    <property type="entry name" value="RmlC_Cupin_sf"/>
</dbReference>
<evidence type="ECO:0000313" key="13">
    <source>
        <dbReference type="EMBL" id="MEG3184145.1"/>
    </source>
</evidence>
<keyword evidence="7" id="KW-0342">GTP-binding</keyword>
<evidence type="ECO:0000256" key="9">
    <source>
        <dbReference type="RuleBase" id="RU004190"/>
    </source>
</evidence>
<comment type="catalytic activity">
    <reaction evidence="8">
        <text>alpha-D-mannose 1-phosphate + GTP + H(+) = GDP-alpha-D-mannose + diphosphate</text>
        <dbReference type="Rhea" id="RHEA:15229"/>
        <dbReference type="ChEBI" id="CHEBI:15378"/>
        <dbReference type="ChEBI" id="CHEBI:33019"/>
        <dbReference type="ChEBI" id="CHEBI:37565"/>
        <dbReference type="ChEBI" id="CHEBI:57527"/>
        <dbReference type="ChEBI" id="CHEBI:58409"/>
        <dbReference type="EC" id="2.7.7.13"/>
    </reaction>
</comment>
<reference evidence="13 14" key="1">
    <citation type="journal article" date="2016" name="Int. J. Syst. Evol. Microbiol.">
        <title>Lysobacter erysipheiresistens sp. nov., an antagonist of powdery mildew, isolated from tobacco-cultivated soil.</title>
        <authorList>
            <person name="Xie B."/>
            <person name="Li T."/>
            <person name="Lin X."/>
            <person name="Wang C.J."/>
            <person name="Chen Y.J."/>
            <person name="Liu W.J."/>
            <person name="Zhao Z.W."/>
        </authorList>
    </citation>
    <scope>NUCLEOTIDE SEQUENCE [LARGE SCALE GENOMIC DNA]</scope>
    <source>
        <strain evidence="13 14">RS-LYSO-3</strain>
    </source>
</reference>
<sequence length="475" mass="51840">MLHPVVLSGGSGTRLWPLSRQNQPKQFLALVGERSLYQETILRAAALEGVQPPVTVCSEDHRFMVGEQLQAIGIASGGIVLEPVPRNTAPAIALAALHVLAGDPEATMLVMPADHLIEDEAAFRQAVATALGLGGDGWLVAFGIEPDYAETGYGYILRGEPLSGRDVGEGGYRIERFVEKPDLATAEQYLADGRYAWNSGMFLFRAQRYLDELGRHAPAILDAARKAYATPSPDLDFTRIDADAFALSPSDSIDYAVMEKTDRAAVVPVSCGWSDIGSWTSLWAVAEHDADGNRNEGDVISIDTTGSLIKASERRMIATIGVDDLVIIDTADATLVARKGRVQDVKAVVDALKAAGRTEHLFHRKVYRPWGSYDSIGVGERFQVKRIQVKPGAALSLQKHHQRAEHWIVVSGVAEVTCDDRVFDLRENESTYIPLGSVHRLRNRGTEPVELIEVQSGSYLGEDDIVRLEDVYGRS</sequence>
<dbReference type="InterPro" id="IPR006375">
    <property type="entry name" value="Man1P_GuaTrfase/Man6P_Isoase"/>
</dbReference>
<dbReference type="Pfam" id="PF22640">
    <property type="entry name" value="ManC_GMP_beta-helix"/>
    <property type="match status" value="1"/>
</dbReference>
<evidence type="ECO:0000256" key="6">
    <source>
        <dbReference type="ARBA" id="ARBA00022741"/>
    </source>
</evidence>
<dbReference type="InterPro" id="IPR054566">
    <property type="entry name" value="ManC/GMP-like_b-helix"/>
</dbReference>
<dbReference type="Pfam" id="PF01050">
    <property type="entry name" value="MannoseP_isomer"/>
    <property type="match status" value="1"/>
</dbReference>
<dbReference type="GO" id="GO:0004476">
    <property type="term" value="F:mannose-6-phosphate isomerase activity"/>
    <property type="evidence" value="ECO:0007669"/>
    <property type="project" value="UniProtKB-EC"/>
</dbReference>
<dbReference type="CDD" id="cd02213">
    <property type="entry name" value="cupin_PMI_typeII_C"/>
    <property type="match status" value="1"/>
</dbReference>
<keyword evidence="4 13" id="KW-0808">Transferase</keyword>
<evidence type="ECO:0000256" key="2">
    <source>
        <dbReference type="ARBA" id="ARBA00006115"/>
    </source>
</evidence>
<keyword evidence="14" id="KW-1185">Reference proteome</keyword>
<evidence type="ECO:0000259" key="10">
    <source>
        <dbReference type="Pfam" id="PF00483"/>
    </source>
</evidence>
<dbReference type="SUPFAM" id="SSF51182">
    <property type="entry name" value="RmlC-like cupins"/>
    <property type="match status" value="1"/>
</dbReference>
<name>A0ABU7YYU8_9GAMM</name>
<dbReference type="GO" id="GO:0004475">
    <property type="term" value="F:mannose-1-phosphate guanylyltransferase (GTP) activity"/>
    <property type="evidence" value="ECO:0007669"/>
    <property type="project" value="UniProtKB-EC"/>
</dbReference>
<dbReference type="EMBL" id="JAXGFP010000004">
    <property type="protein sequence ID" value="MEG3184145.1"/>
    <property type="molecule type" value="Genomic_DNA"/>
</dbReference>
<evidence type="ECO:0000256" key="3">
    <source>
        <dbReference type="ARBA" id="ARBA00012387"/>
    </source>
</evidence>
<dbReference type="InterPro" id="IPR051161">
    <property type="entry name" value="Mannose-6P_isomerase_type2"/>
</dbReference>
<dbReference type="PANTHER" id="PTHR46390">
    <property type="entry name" value="MANNOSE-1-PHOSPHATE GUANYLYLTRANSFERASE"/>
    <property type="match status" value="1"/>
</dbReference>
<dbReference type="CDD" id="cd02509">
    <property type="entry name" value="GDP-M1P_Guanylyltransferase"/>
    <property type="match status" value="1"/>
</dbReference>
<dbReference type="RefSeq" id="WP_332616649.1">
    <property type="nucleotide sequence ID" value="NZ_JAXGFP010000004.1"/>
</dbReference>
<dbReference type="SUPFAM" id="SSF53448">
    <property type="entry name" value="Nucleotide-diphospho-sugar transferases"/>
    <property type="match status" value="1"/>
</dbReference>
<keyword evidence="5 13" id="KW-0548">Nucleotidyltransferase</keyword>
<accession>A0ABU7YYU8</accession>
<proteinExistence type="inferred from homology"/>
<evidence type="ECO:0000313" key="14">
    <source>
        <dbReference type="Proteomes" id="UP001355056"/>
    </source>
</evidence>
<feature type="domain" description="MannoseP isomerase/GMP-like beta-helix" evidence="12">
    <location>
        <begin position="297"/>
        <end position="352"/>
    </location>
</feature>
<evidence type="ECO:0000256" key="8">
    <source>
        <dbReference type="ARBA" id="ARBA00047343"/>
    </source>
</evidence>
<dbReference type="Proteomes" id="UP001355056">
    <property type="component" value="Unassembled WGS sequence"/>
</dbReference>
<feature type="domain" description="Mannose-6-phosphate isomerase type II C-terminal" evidence="11">
    <location>
        <begin position="356"/>
        <end position="470"/>
    </location>
</feature>
<evidence type="ECO:0000259" key="12">
    <source>
        <dbReference type="Pfam" id="PF22640"/>
    </source>
</evidence>
<protein>
    <recommendedName>
        <fullName evidence="3">mannose-1-phosphate guanylyltransferase</fullName>
        <ecNumber evidence="3">2.7.7.13</ecNumber>
    </recommendedName>
</protein>
<evidence type="ECO:0000256" key="7">
    <source>
        <dbReference type="ARBA" id="ARBA00023134"/>
    </source>
</evidence>
<comment type="caution">
    <text evidence="13">The sequence shown here is derived from an EMBL/GenBank/DDBJ whole genome shotgun (WGS) entry which is preliminary data.</text>
</comment>
<keyword evidence="6" id="KW-0547">Nucleotide-binding</keyword>
<evidence type="ECO:0000259" key="11">
    <source>
        <dbReference type="Pfam" id="PF01050"/>
    </source>
</evidence>
<comment type="similarity">
    <text evidence="2 9">Belongs to the mannose-6-phosphate isomerase type 2 family.</text>
</comment>
<evidence type="ECO:0000256" key="5">
    <source>
        <dbReference type="ARBA" id="ARBA00022695"/>
    </source>
</evidence>
<gene>
    <name evidence="13" type="ORF">SNE34_08995</name>
</gene>
<dbReference type="PANTHER" id="PTHR46390:SF1">
    <property type="entry name" value="MANNOSE-1-PHOSPHATE GUANYLYLTRANSFERASE"/>
    <property type="match status" value="1"/>
</dbReference>
<dbReference type="EC" id="2.7.7.13" evidence="3"/>
<evidence type="ECO:0000256" key="1">
    <source>
        <dbReference type="ARBA" id="ARBA00004823"/>
    </source>
</evidence>